<dbReference type="InterPro" id="IPR036028">
    <property type="entry name" value="SH3-like_dom_sf"/>
</dbReference>
<evidence type="ECO:0000313" key="7">
    <source>
        <dbReference type="Proteomes" id="UP000449547"/>
    </source>
</evidence>
<dbReference type="CDD" id="cd11281">
    <property type="entry name" value="ADF_drebrin_like"/>
    <property type="match status" value="1"/>
</dbReference>
<feature type="region of interest" description="Disordered" evidence="3">
    <location>
        <begin position="147"/>
        <end position="507"/>
    </location>
</feature>
<dbReference type="SUPFAM" id="SSF50044">
    <property type="entry name" value="SH3-domain"/>
    <property type="match status" value="2"/>
</dbReference>
<feature type="domain" description="SH3" evidence="4">
    <location>
        <begin position="481"/>
        <end position="543"/>
    </location>
</feature>
<dbReference type="EMBL" id="SWFT01000059">
    <property type="protein sequence ID" value="KAA8904350.1"/>
    <property type="molecule type" value="Genomic_DNA"/>
</dbReference>
<feature type="compositionally biased region" description="Basic and acidic residues" evidence="3">
    <location>
        <begin position="283"/>
        <end position="317"/>
    </location>
</feature>
<feature type="compositionally biased region" description="Polar residues" evidence="3">
    <location>
        <begin position="322"/>
        <end position="336"/>
    </location>
</feature>
<feature type="domain" description="SH3" evidence="4">
    <location>
        <begin position="581"/>
        <end position="641"/>
    </location>
</feature>
<keyword evidence="1 2" id="KW-0728">SH3 domain</keyword>
<evidence type="ECO:0000313" key="6">
    <source>
        <dbReference type="EMBL" id="KAA8904350.1"/>
    </source>
</evidence>
<feature type="compositionally biased region" description="Basic and acidic residues" evidence="3">
    <location>
        <begin position="260"/>
        <end position="269"/>
    </location>
</feature>
<dbReference type="GO" id="GO:0005884">
    <property type="term" value="C:actin filament"/>
    <property type="evidence" value="ECO:0007669"/>
    <property type="project" value="TreeGrafter"/>
</dbReference>
<evidence type="ECO:0000259" key="5">
    <source>
        <dbReference type="PROSITE" id="PS51263"/>
    </source>
</evidence>
<name>A0A642URV6_DIURU</name>
<dbReference type="InterPro" id="IPR002108">
    <property type="entry name" value="ADF-H"/>
</dbReference>
<dbReference type="SUPFAM" id="SSF55753">
    <property type="entry name" value="Actin depolymerizing proteins"/>
    <property type="match status" value="1"/>
</dbReference>
<dbReference type="Proteomes" id="UP000449547">
    <property type="component" value="Unassembled WGS sequence"/>
</dbReference>
<dbReference type="InterPro" id="IPR001452">
    <property type="entry name" value="SH3_domain"/>
</dbReference>
<dbReference type="PROSITE" id="PS50002">
    <property type="entry name" value="SH3"/>
    <property type="match status" value="2"/>
</dbReference>
<dbReference type="Gene3D" id="2.30.30.40">
    <property type="entry name" value="SH3 Domains"/>
    <property type="match status" value="2"/>
</dbReference>
<dbReference type="SMART" id="SM00326">
    <property type="entry name" value="SH3"/>
    <property type="match status" value="2"/>
</dbReference>
<dbReference type="RefSeq" id="XP_034013256.1">
    <property type="nucleotide sequence ID" value="XM_034154527.1"/>
</dbReference>
<dbReference type="Pfam" id="PF14604">
    <property type="entry name" value="SH3_9"/>
    <property type="match status" value="1"/>
</dbReference>
<dbReference type="CDD" id="cd11819">
    <property type="entry name" value="SH3_Cortactin_like"/>
    <property type="match status" value="1"/>
</dbReference>
<feature type="compositionally biased region" description="Polar residues" evidence="3">
    <location>
        <begin position="474"/>
        <end position="484"/>
    </location>
</feature>
<comment type="caution">
    <text evidence="6">The sequence shown here is derived from an EMBL/GenBank/DDBJ whole genome shotgun (WGS) entry which is preliminary data.</text>
</comment>
<keyword evidence="7" id="KW-1185">Reference proteome</keyword>
<dbReference type="GeneID" id="54780582"/>
<dbReference type="GO" id="GO:0030427">
    <property type="term" value="C:site of polarized growth"/>
    <property type="evidence" value="ECO:0007669"/>
    <property type="project" value="TreeGrafter"/>
</dbReference>
<dbReference type="Pfam" id="PF00241">
    <property type="entry name" value="Cofilin_ADF"/>
    <property type="match status" value="1"/>
</dbReference>
<dbReference type="Gene3D" id="3.40.20.10">
    <property type="entry name" value="Severin"/>
    <property type="match status" value="1"/>
</dbReference>
<feature type="compositionally biased region" description="Polar residues" evidence="3">
    <location>
        <begin position="186"/>
        <end position="209"/>
    </location>
</feature>
<protein>
    <recommendedName>
        <fullName evidence="8">Actin-binding protein</fullName>
    </recommendedName>
</protein>
<evidence type="ECO:0000259" key="4">
    <source>
        <dbReference type="PROSITE" id="PS50002"/>
    </source>
</evidence>
<proteinExistence type="predicted"/>
<dbReference type="VEuPathDB" id="FungiDB:DIURU_001931"/>
<evidence type="ECO:0000256" key="3">
    <source>
        <dbReference type="SAM" id="MobiDB-lite"/>
    </source>
</evidence>
<evidence type="ECO:0008006" key="8">
    <source>
        <dbReference type="Google" id="ProtNLM"/>
    </source>
</evidence>
<dbReference type="PROSITE" id="PS51263">
    <property type="entry name" value="ADF_H"/>
    <property type="match status" value="1"/>
</dbReference>
<evidence type="ECO:0000256" key="1">
    <source>
        <dbReference type="ARBA" id="ARBA00022443"/>
    </source>
</evidence>
<dbReference type="PANTHER" id="PTHR10829:SF25">
    <property type="entry name" value="DREBRIN-LIKE PROTEIN"/>
    <property type="match status" value="1"/>
</dbReference>
<dbReference type="GO" id="GO:0051015">
    <property type="term" value="F:actin filament binding"/>
    <property type="evidence" value="ECO:0007669"/>
    <property type="project" value="TreeGrafter"/>
</dbReference>
<dbReference type="Pfam" id="PF00018">
    <property type="entry name" value="SH3_1"/>
    <property type="match status" value="1"/>
</dbReference>
<dbReference type="PRINTS" id="PR00452">
    <property type="entry name" value="SH3DOMAIN"/>
</dbReference>
<dbReference type="SMART" id="SM00102">
    <property type="entry name" value="ADF"/>
    <property type="match status" value="1"/>
</dbReference>
<dbReference type="GO" id="GO:0030833">
    <property type="term" value="P:regulation of actin filament polymerization"/>
    <property type="evidence" value="ECO:0007669"/>
    <property type="project" value="TreeGrafter"/>
</dbReference>
<feature type="compositionally biased region" description="Polar residues" evidence="3">
    <location>
        <begin position="150"/>
        <end position="162"/>
    </location>
</feature>
<feature type="domain" description="ADF-H" evidence="5">
    <location>
        <begin position="5"/>
        <end position="132"/>
    </location>
</feature>
<feature type="region of interest" description="Disordered" evidence="3">
    <location>
        <begin position="543"/>
        <end position="580"/>
    </location>
</feature>
<organism evidence="6 7">
    <name type="scientific">Diutina rugosa</name>
    <name type="common">Yeast</name>
    <name type="synonym">Candida rugosa</name>
    <dbReference type="NCBI Taxonomy" id="5481"/>
    <lineage>
        <taxon>Eukaryota</taxon>
        <taxon>Fungi</taxon>
        <taxon>Dikarya</taxon>
        <taxon>Ascomycota</taxon>
        <taxon>Saccharomycotina</taxon>
        <taxon>Pichiomycetes</taxon>
        <taxon>Debaryomycetaceae</taxon>
        <taxon>Diutina</taxon>
    </lineage>
</organism>
<sequence>MEKIDLSSNSRKIQDAYDNVVNGKCNYVVYTVSKSGALDVEATGSPGDLDEFVDQFNDGHIQFGLARVTVPGSDVTKNLLLGWCPDNSPAKLKLSFATNFADVARVLSGYHIQITARDQEDLDVNDFINRVGAAAGARYSLNTGKAPIKSATSQSKPVTQAKSELKPVKPAPVPSFKQKPAALSKPSFTPKTTGKPIGTSSSTSNSKLPISSASKFSSSSAKNDDDDDDGWGDEKELEERDFDKKPLEDVPSAYKPTKVNIEELRKNKSDTISSTPKPFNADANDKVDAEDSEPKSLAERMKAYKDNEDGRLTELPKPKVSHNVSNRFKPAESNSGPKFGAKPNFGSNNDRKDHLVGGLSRDFGGSDGLTPAQQWALKKGKYKKVDPDDIADGVAQTSLRDDEQPAQFTKNEEEEEEAEEEREVPIPPSLQSAKKSEPVRSIPPPFVKEDNAVAAPSPSLPTRDESNKDDQEQDSSSTANNEGLSANAEYDHVTEEDDELAFEEGDVIIQIDTSTDEEWWMGTNKRTGKTGLFPANYVSLIETSRTETPASSLPSKDQPAPPSLPVRNEPAAPSLHQEEKSSEAIAIALYDYEKDEDNEIGFAEDDKIINIEFVDEDWWKGTHEKTGETGLFPSNFVELQN</sequence>
<dbReference type="AlphaFoldDB" id="A0A642URV6"/>
<reference evidence="6 7" key="1">
    <citation type="submission" date="2019-07" db="EMBL/GenBank/DDBJ databases">
        <title>Genome assembly of two rare yeast pathogens: Diutina rugosa and Trichomonascus ciferrii.</title>
        <authorList>
            <person name="Mixao V."/>
            <person name="Saus E."/>
            <person name="Hansen A."/>
            <person name="Lass-Flor C."/>
            <person name="Gabaldon T."/>
        </authorList>
    </citation>
    <scope>NUCLEOTIDE SEQUENCE [LARGE SCALE GENOMIC DNA]</scope>
    <source>
        <strain evidence="6 7">CBS 613</strain>
    </source>
</reference>
<feature type="compositionally biased region" description="Polar residues" evidence="3">
    <location>
        <begin position="543"/>
        <end position="555"/>
    </location>
</feature>
<feature type="compositionally biased region" description="Acidic residues" evidence="3">
    <location>
        <begin position="494"/>
        <end position="506"/>
    </location>
</feature>
<feature type="compositionally biased region" description="Low complexity" evidence="3">
    <location>
        <begin position="211"/>
        <end position="221"/>
    </location>
</feature>
<dbReference type="PANTHER" id="PTHR10829">
    <property type="entry name" value="CORTACTIN AND DREBRIN"/>
    <property type="match status" value="1"/>
</dbReference>
<dbReference type="OrthoDB" id="5971719at2759"/>
<dbReference type="GO" id="GO:0030864">
    <property type="term" value="C:cortical actin cytoskeleton"/>
    <property type="evidence" value="ECO:0007669"/>
    <property type="project" value="TreeGrafter"/>
</dbReference>
<evidence type="ECO:0000256" key="2">
    <source>
        <dbReference type="PROSITE-ProRule" id="PRU00192"/>
    </source>
</evidence>
<feature type="compositionally biased region" description="Basic and acidic residues" evidence="3">
    <location>
        <begin position="232"/>
        <end position="248"/>
    </location>
</feature>
<feature type="compositionally biased region" description="Acidic residues" evidence="3">
    <location>
        <begin position="412"/>
        <end position="422"/>
    </location>
</feature>
<gene>
    <name evidence="6" type="ORF">DIURU_001931</name>
</gene>
<dbReference type="OMA" id="NSARNAW"/>
<accession>A0A642URV6</accession>
<dbReference type="InterPro" id="IPR029006">
    <property type="entry name" value="ADF-H/Gelsolin-like_dom_sf"/>
</dbReference>